<dbReference type="PROSITE" id="PS51686">
    <property type="entry name" value="SAM_MT_RSMB_NOP"/>
    <property type="match status" value="1"/>
</dbReference>
<keyword evidence="5" id="KW-0698">rRNA processing</keyword>
<dbReference type="PANTHER" id="PTHR22807:SF53">
    <property type="entry name" value="RIBOSOMAL RNA SMALL SUBUNIT METHYLTRANSFERASE B-RELATED"/>
    <property type="match status" value="1"/>
</dbReference>
<reference evidence="15 16" key="1">
    <citation type="submission" date="2019-08" db="EMBL/GenBank/DDBJ databases">
        <title>Calorimonas adulescens gen. nov., sp. nov., an anaerobic thermophilic bacterium from Sakhalin hot spring.</title>
        <authorList>
            <person name="Khomyakova M.A."/>
            <person name="Merkel A.Y."/>
            <person name="Novikov A."/>
            <person name="Bonch-Osmolovskaya E.A."/>
            <person name="Slobodkin A.I."/>
        </authorList>
    </citation>
    <scope>NUCLEOTIDE SEQUENCE [LARGE SCALE GENOMIC DNA]</scope>
    <source>
        <strain evidence="15 16">A05MB</strain>
    </source>
</reference>
<keyword evidence="4" id="KW-0963">Cytoplasm</keyword>
<evidence type="ECO:0000256" key="3">
    <source>
        <dbReference type="ARBA" id="ARBA00012140"/>
    </source>
</evidence>
<dbReference type="InterPro" id="IPR006027">
    <property type="entry name" value="NusB_RsmB_TIM44"/>
</dbReference>
<evidence type="ECO:0000256" key="5">
    <source>
        <dbReference type="ARBA" id="ARBA00022552"/>
    </source>
</evidence>
<dbReference type="GO" id="GO:0003723">
    <property type="term" value="F:RNA binding"/>
    <property type="evidence" value="ECO:0007669"/>
    <property type="project" value="UniProtKB-UniRule"/>
</dbReference>
<dbReference type="Gene3D" id="3.30.70.1170">
    <property type="entry name" value="Sun protein, domain 3"/>
    <property type="match status" value="1"/>
</dbReference>
<protein>
    <recommendedName>
        <fullName evidence="3">16S rRNA (cytosine(967)-C(5))-methyltransferase</fullName>
        <ecNumber evidence="3">2.1.1.176</ecNumber>
    </recommendedName>
    <alternativeName>
        <fullName evidence="10">16S rRNA m5C967 methyltransferase</fullName>
    </alternativeName>
    <alternativeName>
        <fullName evidence="11">rRNA (cytosine-C(5)-)-methyltransferase RsmB</fullName>
    </alternativeName>
</protein>
<keyword evidence="9 13" id="KW-0694">RNA-binding</keyword>
<dbReference type="Gene3D" id="1.10.940.10">
    <property type="entry name" value="NusB-like"/>
    <property type="match status" value="1"/>
</dbReference>
<evidence type="ECO:0000313" key="16">
    <source>
        <dbReference type="Proteomes" id="UP000322976"/>
    </source>
</evidence>
<feature type="binding site" evidence="13">
    <location>
        <position position="329"/>
    </location>
    <ligand>
        <name>S-adenosyl-L-methionine</name>
        <dbReference type="ChEBI" id="CHEBI:59789"/>
    </ligand>
</feature>
<dbReference type="Proteomes" id="UP000322976">
    <property type="component" value="Unassembled WGS sequence"/>
</dbReference>
<comment type="catalytic activity">
    <reaction evidence="12">
        <text>cytidine(967) in 16S rRNA + S-adenosyl-L-methionine = 5-methylcytidine(967) in 16S rRNA + S-adenosyl-L-homocysteine + H(+)</text>
        <dbReference type="Rhea" id="RHEA:42748"/>
        <dbReference type="Rhea" id="RHEA-COMP:10219"/>
        <dbReference type="Rhea" id="RHEA-COMP:10220"/>
        <dbReference type="ChEBI" id="CHEBI:15378"/>
        <dbReference type="ChEBI" id="CHEBI:57856"/>
        <dbReference type="ChEBI" id="CHEBI:59789"/>
        <dbReference type="ChEBI" id="CHEBI:74483"/>
        <dbReference type="ChEBI" id="CHEBI:82748"/>
        <dbReference type="EC" id="2.1.1.176"/>
    </reaction>
</comment>
<evidence type="ECO:0000259" key="14">
    <source>
        <dbReference type="PROSITE" id="PS51686"/>
    </source>
</evidence>
<evidence type="ECO:0000256" key="12">
    <source>
        <dbReference type="ARBA" id="ARBA00047283"/>
    </source>
</evidence>
<keyword evidence="6 13" id="KW-0489">Methyltransferase</keyword>
<gene>
    <name evidence="15" type="primary">rsmB</name>
    <name evidence="15" type="ORF">FWJ32_00550</name>
</gene>
<dbReference type="NCBIfam" id="TIGR00563">
    <property type="entry name" value="rsmB"/>
    <property type="match status" value="1"/>
</dbReference>
<evidence type="ECO:0000256" key="13">
    <source>
        <dbReference type="PROSITE-ProRule" id="PRU01023"/>
    </source>
</evidence>
<evidence type="ECO:0000256" key="11">
    <source>
        <dbReference type="ARBA" id="ARBA00031088"/>
    </source>
</evidence>
<evidence type="ECO:0000256" key="8">
    <source>
        <dbReference type="ARBA" id="ARBA00022691"/>
    </source>
</evidence>
<dbReference type="Pfam" id="PF01029">
    <property type="entry name" value="NusB"/>
    <property type="match status" value="1"/>
</dbReference>
<feature type="binding site" evidence="13">
    <location>
        <position position="284"/>
    </location>
    <ligand>
        <name>S-adenosyl-L-methionine</name>
        <dbReference type="ChEBI" id="CHEBI:59789"/>
    </ligand>
</feature>
<dbReference type="InterPro" id="IPR029063">
    <property type="entry name" value="SAM-dependent_MTases_sf"/>
</dbReference>
<comment type="caution">
    <text evidence="15">The sequence shown here is derived from an EMBL/GenBank/DDBJ whole genome shotgun (WGS) entry which is preliminary data.</text>
</comment>
<dbReference type="NCBIfam" id="NF011494">
    <property type="entry name" value="PRK14902.1"/>
    <property type="match status" value="1"/>
</dbReference>
<evidence type="ECO:0000256" key="1">
    <source>
        <dbReference type="ARBA" id="ARBA00002724"/>
    </source>
</evidence>
<evidence type="ECO:0000256" key="10">
    <source>
        <dbReference type="ARBA" id="ARBA00030399"/>
    </source>
</evidence>
<dbReference type="Pfam" id="PF01189">
    <property type="entry name" value="Methyltr_RsmB-F"/>
    <property type="match status" value="1"/>
</dbReference>
<dbReference type="SUPFAM" id="SSF53335">
    <property type="entry name" value="S-adenosyl-L-methionine-dependent methyltransferases"/>
    <property type="match status" value="1"/>
</dbReference>
<dbReference type="NCBIfam" id="TIGR00446">
    <property type="entry name" value="nop2p"/>
    <property type="match status" value="1"/>
</dbReference>
<evidence type="ECO:0000256" key="6">
    <source>
        <dbReference type="ARBA" id="ARBA00022603"/>
    </source>
</evidence>
<keyword evidence="8 13" id="KW-0949">S-adenosyl-L-methionine</keyword>
<dbReference type="EMBL" id="VTPS01000001">
    <property type="protein sequence ID" value="TZE83410.1"/>
    <property type="molecule type" value="Genomic_DNA"/>
</dbReference>
<accession>A0A5D8QFE4</accession>
<feature type="active site" description="Nucleophile" evidence="13">
    <location>
        <position position="382"/>
    </location>
</feature>
<dbReference type="InterPro" id="IPR054728">
    <property type="entry name" value="RsmB-like_ferredoxin"/>
</dbReference>
<dbReference type="CDD" id="cd02440">
    <property type="entry name" value="AdoMet_MTases"/>
    <property type="match status" value="1"/>
</dbReference>
<feature type="binding site" evidence="13">
    <location>
        <position position="311"/>
    </location>
    <ligand>
        <name>S-adenosyl-L-methionine</name>
        <dbReference type="ChEBI" id="CHEBI:59789"/>
    </ligand>
</feature>
<dbReference type="InterPro" id="IPR004573">
    <property type="entry name" value="rRNA_ssu_MeTfrase_B"/>
</dbReference>
<evidence type="ECO:0000256" key="7">
    <source>
        <dbReference type="ARBA" id="ARBA00022679"/>
    </source>
</evidence>
<dbReference type="FunFam" id="3.40.50.150:FF:000257">
    <property type="entry name" value="16S rRNA methyltransferase"/>
    <property type="match status" value="1"/>
</dbReference>
<evidence type="ECO:0000313" key="15">
    <source>
        <dbReference type="EMBL" id="TZE83410.1"/>
    </source>
</evidence>
<dbReference type="GO" id="GO:0006355">
    <property type="term" value="P:regulation of DNA-templated transcription"/>
    <property type="evidence" value="ECO:0007669"/>
    <property type="project" value="InterPro"/>
</dbReference>
<keyword evidence="7 13" id="KW-0808">Transferase</keyword>
<dbReference type="InterPro" id="IPR023267">
    <property type="entry name" value="RCMT"/>
</dbReference>
<dbReference type="PANTHER" id="PTHR22807">
    <property type="entry name" value="NOP2 YEAST -RELATED NOL1/NOP2/FMU SUN DOMAIN-CONTAINING"/>
    <property type="match status" value="1"/>
</dbReference>
<dbReference type="Gene3D" id="3.40.50.150">
    <property type="entry name" value="Vaccinia Virus protein VP39"/>
    <property type="match status" value="1"/>
</dbReference>
<dbReference type="SUPFAM" id="SSF48013">
    <property type="entry name" value="NusB-like"/>
    <property type="match status" value="1"/>
</dbReference>
<dbReference type="RefSeq" id="WP_149544028.1">
    <property type="nucleotide sequence ID" value="NZ_VTPS01000001.1"/>
</dbReference>
<dbReference type="GO" id="GO:0008649">
    <property type="term" value="F:rRNA methyltransferase activity"/>
    <property type="evidence" value="ECO:0007669"/>
    <property type="project" value="InterPro"/>
</dbReference>
<dbReference type="PRINTS" id="PR02008">
    <property type="entry name" value="RCMTFAMILY"/>
</dbReference>
<comment type="subcellular location">
    <subcellularLocation>
        <location evidence="2">Cytoplasm</location>
    </subcellularLocation>
</comment>
<feature type="binding site" evidence="13">
    <location>
        <begin position="260"/>
        <end position="266"/>
    </location>
    <ligand>
        <name>S-adenosyl-L-methionine</name>
        <dbReference type="ChEBI" id="CHEBI:59789"/>
    </ligand>
</feature>
<dbReference type="InterPro" id="IPR035926">
    <property type="entry name" value="NusB-like_sf"/>
</dbReference>
<proteinExistence type="inferred from homology"/>
<comment type="similarity">
    <text evidence="13">Belongs to the class I-like SAM-binding methyltransferase superfamily. RsmB/NOP family.</text>
</comment>
<dbReference type="AlphaFoldDB" id="A0A5D8QFE4"/>
<dbReference type="EC" id="2.1.1.176" evidence="3"/>
<comment type="function">
    <text evidence="1">Specifically methylates the cytosine at position 967 (m5C967) of 16S rRNA.</text>
</comment>
<dbReference type="InterPro" id="IPR011023">
    <property type="entry name" value="Nop2p"/>
</dbReference>
<organism evidence="15 16">
    <name type="scientific">Calorimonas adulescens</name>
    <dbReference type="NCBI Taxonomy" id="2606906"/>
    <lineage>
        <taxon>Bacteria</taxon>
        <taxon>Bacillati</taxon>
        <taxon>Bacillota</taxon>
        <taxon>Clostridia</taxon>
        <taxon>Thermoanaerobacterales</taxon>
        <taxon>Thermoanaerobacteraceae</taxon>
        <taxon>Calorimonas</taxon>
    </lineage>
</organism>
<feature type="domain" description="SAM-dependent MTase RsmB/NOP-type" evidence="14">
    <location>
        <begin position="170"/>
        <end position="446"/>
    </location>
</feature>
<dbReference type="Pfam" id="PF22458">
    <property type="entry name" value="RsmF-B_ferredox"/>
    <property type="match status" value="1"/>
</dbReference>
<dbReference type="FunFam" id="3.30.70.1170:FF:000003">
    <property type="entry name" value="16S rRNA (Cytosine(967)-C(5))-methyltransferase RsmB"/>
    <property type="match status" value="1"/>
</dbReference>
<evidence type="ECO:0000256" key="9">
    <source>
        <dbReference type="ARBA" id="ARBA00022884"/>
    </source>
</evidence>
<evidence type="ECO:0000256" key="4">
    <source>
        <dbReference type="ARBA" id="ARBA00022490"/>
    </source>
</evidence>
<keyword evidence="16" id="KW-1185">Reference proteome</keyword>
<dbReference type="InterPro" id="IPR049560">
    <property type="entry name" value="MeTrfase_RsmB-F_NOP2_cat"/>
</dbReference>
<dbReference type="InterPro" id="IPR001678">
    <property type="entry name" value="MeTrfase_RsmB-F_NOP2_dom"/>
</dbReference>
<dbReference type="GO" id="GO:0005737">
    <property type="term" value="C:cytoplasm"/>
    <property type="evidence" value="ECO:0007669"/>
    <property type="project" value="UniProtKB-SubCell"/>
</dbReference>
<name>A0A5D8QFE4_9THEO</name>
<sequence>MESAREAALNIISDVLKPRGFQSFDPNKELNIDVDDERDRRLALEIAYGVIERKNTLDYILEQYLSRAIDEVDIVVINILRMGLYQIIYLDRIPPSAAVNESVNLAKKYSNAGAARMVNAVLRNFLRNGRFYKLPPKDDRVKYLSIVYSHPEWVVKRWLDEFGYEFTIDLLEADNKRLPIAIRANTLKMEPKFLINKLKNEGIEAERGNYLDEAIIIKKFNRLENLQSYKEGLFYIQDEASMLVSHVLNPREGEFIVDVCSAPGGKTTHIAELMKNKGHIIARDVHKHKLKIVNENAERLGIKIIETQLYDATTVDENLIEKADRVLVDAPCSGLGTIRHRPDIRWNKHISDIHKISALQKIILRNASQYVKKGGILVYSTCTIEKEENIDVINDFLEKNSDFRLIDFNDLLPSNLMLRDSGTGYITLYPSLNQTDGFFIAKMSRLG</sequence>
<evidence type="ECO:0000256" key="2">
    <source>
        <dbReference type="ARBA" id="ARBA00004496"/>
    </source>
</evidence>